<dbReference type="EMBL" id="BARS01018963">
    <property type="protein sequence ID" value="GAF86464.1"/>
    <property type="molecule type" value="Genomic_DNA"/>
</dbReference>
<dbReference type="AlphaFoldDB" id="X0SZU7"/>
<name>X0SZU7_9ZZZZ</name>
<comment type="caution">
    <text evidence="2">The sequence shown here is derived from an EMBL/GenBank/DDBJ whole genome shotgun (WGS) entry which is preliminary data.</text>
</comment>
<gene>
    <name evidence="2" type="ORF">S01H1_30780</name>
</gene>
<evidence type="ECO:0000256" key="1">
    <source>
        <dbReference type="SAM" id="MobiDB-lite"/>
    </source>
</evidence>
<protein>
    <submittedName>
        <fullName evidence="2">Uncharacterized protein</fullName>
    </submittedName>
</protein>
<organism evidence="2">
    <name type="scientific">marine sediment metagenome</name>
    <dbReference type="NCBI Taxonomy" id="412755"/>
    <lineage>
        <taxon>unclassified sequences</taxon>
        <taxon>metagenomes</taxon>
        <taxon>ecological metagenomes</taxon>
    </lineage>
</organism>
<feature type="non-terminal residue" evidence="2">
    <location>
        <position position="173"/>
    </location>
</feature>
<proteinExistence type="predicted"/>
<sequence length="173" mass="18454">MALQTGKMYRPTDIIRSGNDLFVVEQRNHRVSKWIYSSSVYSSFRLDAGRSTSLQIDNVGSGYVSPTLVFSEPDLPIANPVQTTGTISQVGGQLDNPIITLSGNGYSTAPTVTVVDSTGIDGAVSVNGFVEPWGSNGDGTTGIPGRPDPTTSTDDRFYRPTGIGLFGNRLYVT</sequence>
<feature type="region of interest" description="Disordered" evidence="1">
    <location>
        <begin position="134"/>
        <end position="156"/>
    </location>
</feature>
<accession>X0SZU7</accession>
<evidence type="ECO:0000313" key="2">
    <source>
        <dbReference type="EMBL" id="GAF86464.1"/>
    </source>
</evidence>
<reference evidence="2" key="1">
    <citation type="journal article" date="2014" name="Front. Microbiol.">
        <title>High frequency of phylogenetically diverse reductive dehalogenase-homologous genes in deep subseafloor sedimentary metagenomes.</title>
        <authorList>
            <person name="Kawai M."/>
            <person name="Futagami T."/>
            <person name="Toyoda A."/>
            <person name="Takaki Y."/>
            <person name="Nishi S."/>
            <person name="Hori S."/>
            <person name="Arai W."/>
            <person name="Tsubouchi T."/>
            <person name="Morono Y."/>
            <person name="Uchiyama I."/>
            <person name="Ito T."/>
            <person name="Fujiyama A."/>
            <person name="Inagaki F."/>
            <person name="Takami H."/>
        </authorList>
    </citation>
    <scope>NUCLEOTIDE SEQUENCE</scope>
    <source>
        <strain evidence="2">Expedition CK06-06</strain>
    </source>
</reference>